<name>A0ACC1SRX1_9HYPO</name>
<protein>
    <submittedName>
        <fullName evidence="1">Uncharacterized protein</fullName>
    </submittedName>
</protein>
<evidence type="ECO:0000313" key="1">
    <source>
        <dbReference type="EMBL" id="KAJ3544924.1"/>
    </source>
</evidence>
<gene>
    <name evidence="1" type="ORF">NM208_g2767</name>
</gene>
<organism evidence="1 2">
    <name type="scientific">Fusarium decemcellulare</name>
    <dbReference type="NCBI Taxonomy" id="57161"/>
    <lineage>
        <taxon>Eukaryota</taxon>
        <taxon>Fungi</taxon>
        <taxon>Dikarya</taxon>
        <taxon>Ascomycota</taxon>
        <taxon>Pezizomycotina</taxon>
        <taxon>Sordariomycetes</taxon>
        <taxon>Hypocreomycetidae</taxon>
        <taxon>Hypocreales</taxon>
        <taxon>Nectriaceae</taxon>
        <taxon>Fusarium</taxon>
        <taxon>Fusarium decemcellulare species complex</taxon>
    </lineage>
</organism>
<proteinExistence type="predicted"/>
<dbReference type="Proteomes" id="UP001148629">
    <property type="component" value="Unassembled WGS sequence"/>
</dbReference>
<sequence>MAPPKSVSDWLKPATSAKRKRDHPQDEEAQDVEEQNNPHRQAKTPKTAKSAQSKTTAAASSKEAKKLYSDTLKAIDKHIGELDKRVKAMNGNGWDITSADYAIASREHLGTAEKLIAMDPILAFNLLLSMADASHTDLDATIKMHFSH</sequence>
<comment type="caution">
    <text evidence="1">The sequence shown here is derived from an EMBL/GenBank/DDBJ whole genome shotgun (WGS) entry which is preliminary data.</text>
</comment>
<accession>A0ACC1SRX1</accession>
<keyword evidence="2" id="KW-1185">Reference proteome</keyword>
<evidence type="ECO:0000313" key="2">
    <source>
        <dbReference type="Proteomes" id="UP001148629"/>
    </source>
</evidence>
<dbReference type="EMBL" id="JANRMS010000173">
    <property type="protein sequence ID" value="KAJ3544924.1"/>
    <property type="molecule type" value="Genomic_DNA"/>
</dbReference>
<reference evidence="1" key="1">
    <citation type="submission" date="2022-08" db="EMBL/GenBank/DDBJ databases">
        <title>Genome Sequence of Fusarium decemcellulare.</title>
        <authorList>
            <person name="Buettner E."/>
        </authorList>
    </citation>
    <scope>NUCLEOTIDE SEQUENCE</scope>
    <source>
        <strain evidence="1">Babe19</strain>
    </source>
</reference>